<evidence type="ECO:0008006" key="4">
    <source>
        <dbReference type="Google" id="ProtNLM"/>
    </source>
</evidence>
<evidence type="ECO:0000256" key="1">
    <source>
        <dbReference type="SAM" id="SignalP"/>
    </source>
</evidence>
<dbReference type="RefSeq" id="WP_306090643.1">
    <property type="nucleotide sequence ID" value="NZ_CP120992.1"/>
</dbReference>
<accession>A0ABY9IA97</accession>
<sequence>MNKRILVRMGATVVTALGLTLTAGAGTSSAAAKPNTVDYFYAGGKKVAGVVFEPRDSAKDAERVDVDDLRADNHYIWTEVYDVTAGKKKGTCQTSSFKSCAFSIPEGHKVRINVYRMNSKDVEFLDEVHTKSGKLPTA</sequence>
<evidence type="ECO:0000313" key="3">
    <source>
        <dbReference type="Proteomes" id="UP001229952"/>
    </source>
</evidence>
<protein>
    <recommendedName>
        <fullName evidence="4">Secreted protein</fullName>
    </recommendedName>
</protein>
<keyword evidence="3" id="KW-1185">Reference proteome</keyword>
<dbReference type="Proteomes" id="UP001229952">
    <property type="component" value="Chromosome"/>
</dbReference>
<organism evidence="2 3">
    <name type="scientific">Streptomyces laculatispora</name>
    <dbReference type="NCBI Taxonomy" id="887464"/>
    <lineage>
        <taxon>Bacteria</taxon>
        <taxon>Bacillati</taxon>
        <taxon>Actinomycetota</taxon>
        <taxon>Actinomycetes</taxon>
        <taxon>Kitasatosporales</taxon>
        <taxon>Streptomycetaceae</taxon>
        <taxon>Streptomyces</taxon>
    </lineage>
</organism>
<gene>
    <name evidence="2" type="ORF">P8A22_25740</name>
</gene>
<evidence type="ECO:0000313" key="2">
    <source>
        <dbReference type="EMBL" id="WLQ43033.1"/>
    </source>
</evidence>
<dbReference type="EMBL" id="CP120992">
    <property type="protein sequence ID" value="WLQ43033.1"/>
    <property type="molecule type" value="Genomic_DNA"/>
</dbReference>
<keyword evidence="1" id="KW-0732">Signal</keyword>
<feature type="signal peptide" evidence="1">
    <location>
        <begin position="1"/>
        <end position="25"/>
    </location>
</feature>
<proteinExistence type="predicted"/>
<feature type="chain" id="PRO_5046762782" description="Secreted protein" evidence="1">
    <location>
        <begin position="26"/>
        <end position="138"/>
    </location>
</feature>
<name>A0ABY9IA97_9ACTN</name>
<reference evidence="2 3" key="1">
    <citation type="submission" date="2023-03" db="EMBL/GenBank/DDBJ databases">
        <title>Isolation and description of six Streptomyces strains from soil environments, able to metabolize different microbial glucans.</title>
        <authorList>
            <person name="Widen T."/>
            <person name="Larsbrink J."/>
        </authorList>
    </citation>
    <scope>NUCLEOTIDE SEQUENCE [LARGE SCALE GENOMIC DNA]</scope>
    <source>
        <strain evidence="2 3">Mut2</strain>
    </source>
</reference>